<evidence type="ECO:0000259" key="3">
    <source>
        <dbReference type="Pfam" id="PF25792"/>
    </source>
</evidence>
<evidence type="ECO:0000313" key="6">
    <source>
        <dbReference type="Proteomes" id="UP000663720"/>
    </source>
</evidence>
<dbReference type="Pfam" id="PF25792">
    <property type="entry name" value="BREX_BrxC_helical"/>
    <property type="match status" value="1"/>
</dbReference>
<dbReference type="Proteomes" id="UP000663720">
    <property type="component" value="Chromosome"/>
</dbReference>
<dbReference type="AlphaFoldDB" id="A0A975GI46"/>
<keyword evidence="5" id="KW-0378">Hydrolase</keyword>
<organism evidence="5 6">
    <name type="scientific">Desulfonema limicola</name>
    <dbReference type="NCBI Taxonomy" id="45656"/>
    <lineage>
        <taxon>Bacteria</taxon>
        <taxon>Pseudomonadati</taxon>
        <taxon>Thermodesulfobacteriota</taxon>
        <taxon>Desulfobacteria</taxon>
        <taxon>Desulfobacterales</taxon>
        <taxon>Desulfococcaceae</taxon>
        <taxon>Desulfonema</taxon>
    </lineage>
</organism>
<dbReference type="InterPro" id="IPR058038">
    <property type="entry name" value="BREX_BrxC_wHTH"/>
</dbReference>
<dbReference type="NCBIfam" id="NF033441">
    <property type="entry name" value="BREX_BrxC"/>
    <property type="match status" value="1"/>
</dbReference>
<dbReference type="InterPro" id="IPR027417">
    <property type="entry name" value="P-loop_NTPase"/>
</dbReference>
<reference evidence="5" key="1">
    <citation type="journal article" date="2021" name="Microb. Physiol.">
        <title>Proteogenomic Insights into the Physiology of Marine, Sulfate-Reducing, Filamentous Desulfonema limicola and Desulfonema magnum.</title>
        <authorList>
            <person name="Schnaars V."/>
            <person name="Wohlbrand L."/>
            <person name="Scheve S."/>
            <person name="Hinrichs C."/>
            <person name="Reinhardt R."/>
            <person name="Rabus R."/>
        </authorList>
    </citation>
    <scope>NUCLEOTIDE SEQUENCE</scope>
    <source>
        <strain evidence="5">5ac10</strain>
    </source>
</reference>
<accession>A0A975GI46</accession>
<name>A0A975GI46_9BACT</name>
<dbReference type="InterPro" id="IPR058036">
    <property type="entry name" value="BREX_BrxC_4th"/>
</dbReference>
<feature type="domain" description="Probable ATP-binding protein BrxC alpha-helical" evidence="3">
    <location>
        <begin position="885"/>
        <end position="1005"/>
    </location>
</feature>
<dbReference type="Pfam" id="PF07693">
    <property type="entry name" value="KAP_NTPase"/>
    <property type="match status" value="1"/>
</dbReference>
<protein>
    <submittedName>
        <fullName evidence="5">NTP hydrolase p-loop-containing</fullName>
    </submittedName>
</protein>
<feature type="domain" description="Probable ATP-binding protein BrxC 4th six-stranded beta-sheet" evidence="4">
    <location>
        <begin position="570"/>
        <end position="746"/>
    </location>
</feature>
<evidence type="ECO:0000259" key="2">
    <source>
        <dbReference type="Pfam" id="PF25791"/>
    </source>
</evidence>
<dbReference type="Pfam" id="PF25796">
    <property type="entry name" value="BREX_BrxC_4th"/>
    <property type="match status" value="1"/>
</dbReference>
<dbReference type="InterPro" id="IPR047679">
    <property type="entry name" value="BREX_BrxC"/>
</dbReference>
<keyword evidence="6" id="KW-1185">Reference proteome</keyword>
<dbReference type="InterPro" id="IPR058037">
    <property type="entry name" value="BREX_BrxC_helical"/>
</dbReference>
<evidence type="ECO:0000259" key="4">
    <source>
        <dbReference type="Pfam" id="PF25796"/>
    </source>
</evidence>
<dbReference type="GO" id="GO:0016787">
    <property type="term" value="F:hydrolase activity"/>
    <property type="evidence" value="ECO:0007669"/>
    <property type="project" value="UniProtKB-KW"/>
</dbReference>
<sequence>MQIKDIFKKNIARPINGVVKADQLNESVIWQELEEYVMTRELDQHFRKFLSSYLSAFDNPNDPALTDRMGVWVSGFFGSGKSHFIKILSYLLANRKTIHPDTGEEKHAKDFFADKIKDPMLLGDVNRAAGADTDIILFNIDSKADTSDGKATLLSVFWRIFNKKQGFCSESLPLAEVERYLNIKGKFEEFKTKFNEIYGSKWEDERDAYMLIQDEIVDALSIVLGKRKQAANEWFEKSAKEFNLSIENFAKRVREYLDSKSKNHRIVFLVDEIGQFIGSNEHLMLNLQTIVEDLGRICNGRAWIIVTSQEDIDAVIGEIKTSKKNDFSKIQGRFNTRLSLSSSNTDEVIQARLLEKNESAAQELESLFNEKGDILKNQLTFSYDSTAMKNFSTSTDFIRNYPFVPYHFQLVQKIFESIRKAGATGLHLAAGERSMLDGFQSAAVSMSLNKIGVLVPLYEFFPCIESFLDTAVKRSIDQAKDNPVLEIPFDVKILQTLFLIRYVDIIKPNMENLVTLCIDKVDADKIVLKQNIEAALERLEKQNLINRSGDLYFFLTNEEREVSREIKNVEILSSDELVLLGNIIFEDILNNKTKHRYADYKRDYNFNRICDNRYWGKEQKDELGLEFISPLHDEYSMFIPAKCNMYSANQDGHIIVKLADDPDLISEIRTYLQTKKYVNMKTDAAASSSLKQILRDRTEQNRERRERLTGLMESLIVNARYFTLGKSIEIKAGSSSKAIEESFNYLIQNVFSKFSYLSKVYDDPVKEIRQILASDDIAQQQMTLDFENNQPQDIREIITYIDLNIASNKAVVLDELTAHFARRPYGWGEYQVVVLIAKIFMSGNLNLIMEGTKIQPKDAAAPLTKTHQWKTIKIVKRKIPSEADIKKAQALGKELFGSIAPDGQDNLSKYIRDGLNGWIKRLGQFKPLADTGHYPGKKEIDDCLETAGKIVSIHDSYELIKAFNDNKSDLEDAFDDISSLKDFYDNQKQTWETLRKAMEKFKVNRTALEKNPDADKALNKMEQILSAPNPYKMLKDVNGLISSVQAVNQAMISKNCETAVKEVDEKIKSITSLLNQNKADDSMKNRILYPLQDIKKKIESEYSIPQISYFVKEAHEKFEDEWVEIEETFKPDDGSKQKKNIKAVKPASLNEKAYLDTEEDVKAYINNLRDVLLDAVQNNNRIRII</sequence>
<dbReference type="EMBL" id="CP061799">
    <property type="protein sequence ID" value="QTA82152.1"/>
    <property type="molecule type" value="Genomic_DNA"/>
</dbReference>
<dbReference type="InterPro" id="IPR011646">
    <property type="entry name" value="KAP_P-loop"/>
</dbReference>
<evidence type="ECO:0000313" key="5">
    <source>
        <dbReference type="EMBL" id="QTA82152.1"/>
    </source>
</evidence>
<feature type="domain" description="Probable ATP-binding protein BrxC winged helix-turn-helix" evidence="2">
    <location>
        <begin position="753"/>
        <end position="878"/>
    </location>
</feature>
<dbReference type="Pfam" id="PF25791">
    <property type="entry name" value="WHD_BREX_BrxC"/>
    <property type="match status" value="1"/>
</dbReference>
<feature type="domain" description="KAP NTPase" evidence="1">
    <location>
        <begin position="62"/>
        <end position="327"/>
    </location>
</feature>
<dbReference type="SUPFAM" id="SSF52540">
    <property type="entry name" value="P-loop containing nucleoside triphosphate hydrolases"/>
    <property type="match status" value="1"/>
</dbReference>
<evidence type="ECO:0000259" key="1">
    <source>
        <dbReference type="Pfam" id="PF07693"/>
    </source>
</evidence>
<dbReference type="KEGG" id="dli:dnl_45190"/>
<proteinExistence type="predicted"/>
<gene>
    <name evidence="5" type="ORF">dnl_45190</name>
</gene>
<dbReference type="RefSeq" id="WP_207688112.1">
    <property type="nucleotide sequence ID" value="NZ_CP061799.1"/>
</dbReference>